<protein>
    <submittedName>
        <fullName evidence="6">RpiR family transcriptional regulator</fullName>
    </submittedName>
</protein>
<proteinExistence type="predicted"/>
<dbReference type="Pfam" id="PF01380">
    <property type="entry name" value="SIS"/>
    <property type="match status" value="1"/>
</dbReference>
<dbReference type="PROSITE" id="PS51464">
    <property type="entry name" value="SIS"/>
    <property type="match status" value="1"/>
</dbReference>
<name>A0A1J0A6W9_9ENTE</name>
<dbReference type="InterPro" id="IPR046348">
    <property type="entry name" value="SIS_dom_sf"/>
</dbReference>
<dbReference type="InterPro" id="IPR036388">
    <property type="entry name" value="WH-like_DNA-bd_sf"/>
</dbReference>
<dbReference type="PANTHER" id="PTHR30514">
    <property type="entry name" value="GLUCOKINASE"/>
    <property type="match status" value="1"/>
</dbReference>
<dbReference type="SUPFAM" id="SSF46689">
    <property type="entry name" value="Homeodomain-like"/>
    <property type="match status" value="1"/>
</dbReference>
<sequence>MSFKQLLQDYYGILTKSEKKIADYITTTNEKIIHSTMSEVKQETGVGDATIIRFCQKLGFSGFTDLKIEIAKEDFTNKKKQNNSTFFYSDFATNLAHTLKMTEKILDNHALDTAINLLSSAKNIHIFGMGSSGNTANDLESMFLRVGLQANASIDPHLQAQIASLLTKEDLVIGLSLSGKTKDTYDSLKIAKQNQATIIAITNYLLSPIAQLADVVLQTTVDEFLDGGSIAGKMSQLYICDLLIKGYEIKYNVDSLELREKVLRSIIDKRLE</sequence>
<dbReference type="InterPro" id="IPR035472">
    <property type="entry name" value="RpiR-like_SIS"/>
</dbReference>
<organism evidence="6 7">
    <name type="scientific">Vagococcus teuberi</name>
    <dbReference type="NCBI Taxonomy" id="519472"/>
    <lineage>
        <taxon>Bacteria</taxon>
        <taxon>Bacillati</taxon>
        <taxon>Bacillota</taxon>
        <taxon>Bacilli</taxon>
        <taxon>Lactobacillales</taxon>
        <taxon>Enterococcaceae</taxon>
        <taxon>Vagococcus</taxon>
    </lineage>
</organism>
<dbReference type="PANTHER" id="PTHR30514:SF1">
    <property type="entry name" value="HTH-TYPE TRANSCRIPTIONAL REGULATOR HEXR-RELATED"/>
    <property type="match status" value="1"/>
</dbReference>
<keyword evidence="7" id="KW-1185">Reference proteome</keyword>
<dbReference type="InterPro" id="IPR009057">
    <property type="entry name" value="Homeodomain-like_sf"/>
</dbReference>
<dbReference type="InterPro" id="IPR000281">
    <property type="entry name" value="HTH_RpiR"/>
</dbReference>
<dbReference type="InterPro" id="IPR047640">
    <property type="entry name" value="RpiR-like"/>
</dbReference>
<keyword evidence="2" id="KW-0238">DNA-binding</keyword>
<dbReference type="Pfam" id="PF01418">
    <property type="entry name" value="HTH_6"/>
    <property type="match status" value="1"/>
</dbReference>
<feature type="domain" description="SIS" evidence="5">
    <location>
        <begin position="114"/>
        <end position="253"/>
    </location>
</feature>
<dbReference type="InterPro" id="IPR001347">
    <property type="entry name" value="SIS_dom"/>
</dbReference>
<dbReference type="Gene3D" id="1.10.10.10">
    <property type="entry name" value="Winged helix-like DNA-binding domain superfamily/Winged helix DNA-binding domain"/>
    <property type="match status" value="1"/>
</dbReference>
<feature type="domain" description="HTH rpiR-type" evidence="4">
    <location>
        <begin position="1"/>
        <end position="77"/>
    </location>
</feature>
<dbReference type="SUPFAM" id="SSF53697">
    <property type="entry name" value="SIS domain"/>
    <property type="match status" value="1"/>
</dbReference>
<evidence type="ECO:0000256" key="2">
    <source>
        <dbReference type="ARBA" id="ARBA00023125"/>
    </source>
</evidence>
<evidence type="ECO:0000259" key="5">
    <source>
        <dbReference type="PROSITE" id="PS51464"/>
    </source>
</evidence>
<evidence type="ECO:0000256" key="3">
    <source>
        <dbReference type="ARBA" id="ARBA00023163"/>
    </source>
</evidence>
<gene>
    <name evidence="6" type="ORF">BHY08_07450</name>
</gene>
<dbReference type="CDD" id="cd05013">
    <property type="entry name" value="SIS_RpiR"/>
    <property type="match status" value="1"/>
</dbReference>
<dbReference type="GO" id="GO:0003700">
    <property type="term" value="F:DNA-binding transcription factor activity"/>
    <property type="evidence" value="ECO:0007669"/>
    <property type="project" value="InterPro"/>
</dbReference>
<dbReference type="GO" id="GO:1901135">
    <property type="term" value="P:carbohydrate derivative metabolic process"/>
    <property type="evidence" value="ECO:0007669"/>
    <property type="project" value="InterPro"/>
</dbReference>
<dbReference type="STRING" id="519472.BHY08_07450"/>
<accession>A0A1J0A6W9</accession>
<dbReference type="PROSITE" id="PS51071">
    <property type="entry name" value="HTH_RPIR"/>
    <property type="match status" value="1"/>
</dbReference>
<reference evidence="6 7" key="1">
    <citation type="submission" date="2016-09" db="EMBL/GenBank/DDBJ databases">
        <title>Vagococcus teuberi sp. nov., isolated from the Malian artisanal sour milk fene.</title>
        <authorList>
            <person name="Wullschleger S."/>
            <person name="Seifert C."/>
            <person name="Baumgartner S."/>
            <person name="Lacroix C."/>
            <person name="Bonfoh B."/>
            <person name="Stevens M.J."/>
            <person name="Meile L."/>
        </authorList>
    </citation>
    <scope>NUCLEOTIDE SEQUENCE [LARGE SCALE GENOMIC DNA]</scope>
    <source>
        <strain evidence="6 7">DSM 21459</strain>
    </source>
</reference>
<keyword evidence="3" id="KW-0804">Transcription</keyword>
<evidence type="ECO:0000256" key="1">
    <source>
        <dbReference type="ARBA" id="ARBA00023015"/>
    </source>
</evidence>
<keyword evidence="1" id="KW-0805">Transcription regulation</keyword>
<dbReference type="EMBL" id="CP017267">
    <property type="protein sequence ID" value="APB31676.1"/>
    <property type="molecule type" value="Genomic_DNA"/>
</dbReference>
<evidence type="ECO:0000313" key="6">
    <source>
        <dbReference type="EMBL" id="APB31676.1"/>
    </source>
</evidence>
<dbReference type="KEGG" id="vte:BHY08_07450"/>
<dbReference type="GO" id="GO:0097367">
    <property type="term" value="F:carbohydrate derivative binding"/>
    <property type="evidence" value="ECO:0007669"/>
    <property type="project" value="InterPro"/>
</dbReference>
<dbReference type="OrthoDB" id="1648815at2"/>
<evidence type="ECO:0000259" key="4">
    <source>
        <dbReference type="PROSITE" id="PS51071"/>
    </source>
</evidence>
<dbReference type="RefSeq" id="WP_071457270.1">
    <property type="nucleotide sequence ID" value="NZ_CP017267.1"/>
</dbReference>
<dbReference type="AlphaFoldDB" id="A0A1J0A6W9"/>
<dbReference type="GO" id="GO:0003677">
    <property type="term" value="F:DNA binding"/>
    <property type="evidence" value="ECO:0007669"/>
    <property type="project" value="UniProtKB-KW"/>
</dbReference>
<dbReference type="Proteomes" id="UP000191200">
    <property type="component" value="Chromosome"/>
</dbReference>
<dbReference type="Gene3D" id="3.40.50.10490">
    <property type="entry name" value="Glucose-6-phosphate isomerase like protein, domain 1"/>
    <property type="match status" value="1"/>
</dbReference>
<evidence type="ECO:0000313" key="7">
    <source>
        <dbReference type="Proteomes" id="UP000191200"/>
    </source>
</evidence>